<dbReference type="InterPro" id="IPR013810">
    <property type="entry name" value="Ribosomal_uS5_N"/>
</dbReference>
<keyword evidence="3 8" id="KW-0694">RNA-binding</keyword>
<dbReference type="GO" id="GO:0015935">
    <property type="term" value="C:small ribosomal subunit"/>
    <property type="evidence" value="ECO:0007669"/>
    <property type="project" value="InterPro"/>
</dbReference>
<comment type="subunit">
    <text evidence="7 8">Part of the 30S ribosomal subunit. Contacts proteins S4 and S8.</text>
</comment>
<dbReference type="OrthoDB" id="9809045at2"/>
<dbReference type="HOGENOM" id="CLU_065898_2_2_0"/>
<dbReference type="eggNOG" id="COG0098">
    <property type="taxonomic scope" value="Bacteria"/>
</dbReference>
<evidence type="ECO:0000256" key="2">
    <source>
        <dbReference type="ARBA" id="ARBA00022730"/>
    </source>
</evidence>
<dbReference type="InterPro" id="IPR005324">
    <property type="entry name" value="Ribosomal_uS5_C"/>
</dbReference>
<dbReference type="PANTHER" id="PTHR48277:SF1">
    <property type="entry name" value="MITOCHONDRIAL RIBOSOMAL PROTEIN S5"/>
    <property type="match status" value="1"/>
</dbReference>
<dbReference type="FunFam" id="3.30.160.20:FF:000001">
    <property type="entry name" value="30S ribosomal protein S5"/>
    <property type="match status" value="1"/>
</dbReference>
<accession>E3CUM8</accession>
<comment type="function">
    <text evidence="8">With S4 and S12 plays an important role in translational accuracy.</text>
</comment>
<dbReference type="PROSITE" id="PS00585">
    <property type="entry name" value="RIBOSOMAL_S5"/>
    <property type="match status" value="1"/>
</dbReference>
<evidence type="ECO:0000256" key="7">
    <source>
        <dbReference type="ARBA" id="ARBA00062000"/>
    </source>
</evidence>
<dbReference type="Gene3D" id="3.30.160.20">
    <property type="match status" value="1"/>
</dbReference>
<dbReference type="InterPro" id="IPR014721">
    <property type="entry name" value="Ribsml_uS5_D2-typ_fold_subgr"/>
</dbReference>
<dbReference type="GO" id="GO:0003735">
    <property type="term" value="F:structural constituent of ribosome"/>
    <property type="evidence" value="ECO:0007669"/>
    <property type="project" value="UniProtKB-UniRule"/>
</dbReference>
<evidence type="ECO:0000313" key="12">
    <source>
        <dbReference type="Proteomes" id="UP000005096"/>
    </source>
</evidence>
<dbReference type="Pfam" id="PF00333">
    <property type="entry name" value="Ribosomal_S5"/>
    <property type="match status" value="1"/>
</dbReference>
<comment type="function">
    <text evidence="8">Located at the back of the 30S subunit body where it stabilizes the conformation of the head with respect to the body.</text>
</comment>
<reference evidence="11 12" key="1">
    <citation type="journal article" date="2010" name="Stand. Genomic Sci.">
        <title>Non-contiguous finished genome sequence of Aminomonas paucivorans type strain (GLU-3).</title>
        <authorList>
            <person name="Pitluck S."/>
            <person name="Yasawong M."/>
            <person name="Held B."/>
            <person name="Lapidus A."/>
            <person name="Nolan M."/>
            <person name="Copeland A."/>
            <person name="Lucas S."/>
            <person name="Del Rio T.G."/>
            <person name="Tice H."/>
            <person name="Cheng J.F."/>
            <person name="Chertkov O."/>
            <person name="Goodwin L."/>
            <person name="Tapia R."/>
            <person name="Han C."/>
            <person name="Liolios K."/>
            <person name="Ivanova N."/>
            <person name="Mavromatis K."/>
            <person name="Ovchinnikova G."/>
            <person name="Pati A."/>
            <person name="Chen A."/>
            <person name="Palaniappan K."/>
            <person name="Land M."/>
            <person name="Hauser L."/>
            <person name="Chang Y.J."/>
            <person name="Jeffries C.D."/>
            <person name="Pukall R."/>
            <person name="Spring S."/>
            <person name="Rohde M."/>
            <person name="Sikorski J."/>
            <person name="Goker M."/>
            <person name="Woyke T."/>
            <person name="Bristow J."/>
            <person name="Eisen J.A."/>
            <person name="Markowitz V."/>
            <person name="Hugenholtz P."/>
            <person name="Kyrpides N.C."/>
            <person name="Klenk H.P."/>
        </authorList>
    </citation>
    <scope>NUCLEOTIDE SEQUENCE [LARGE SCALE GENOMIC DNA]</scope>
    <source>
        <strain evidence="11 12">DSM 12260</strain>
    </source>
</reference>
<evidence type="ECO:0000256" key="3">
    <source>
        <dbReference type="ARBA" id="ARBA00022884"/>
    </source>
</evidence>
<comment type="domain">
    <text evidence="8">The N-terminal domain interacts with the head of the 30S subunit; the C-terminal domain interacts with the body and contacts protein S4. The interaction surface between S4 and S5 is involved in control of translational fidelity.</text>
</comment>
<keyword evidence="2 8" id="KW-0699">rRNA-binding</keyword>
<dbReference type="InterPro" id="IPR005712">
    <property type="entry name" value="Ribosomal_uS5_bac-type"/>
</dbReference>
<dbReference type="GO" id="GO:0042254">
    <property type="term" value="P:ribosome biogenesis"/>
    <property type="evidence" value="ECO:0007669"/>
    <property type="project" value="UniProtKB-ARBA"/>
</dbReference>
<evidence type="ECO:0000256" key="9">
    <source>
        <dbReference type="RuleBase" id="RU003823"/>
    </source>
</evidence>
<evidence type="ECO:0000256" key="8">
    <source>
        <dbReference type="HAMAP-Rule" id="MF_01307"/>
    </source>
</evidence>
<dbReference type="AlphaFoldDB" id="E3CUM8"/>
<evidence type="ECO:0000256" key="5">
    <source>
        <dbReference type="ARBA" id="ARBA00023274"/>
    </source>
</evidence>
<dbReference type="EMBL" id="CM001022">
    <property type="protein sequence ID" value="EFQ24044.1"/>
    <property type="molecule type" value="Genomic_DNA"/>
</dbReference>
<protein>
    <recommendedName>
        <fullName evidence="6 8">Small ribosomal subunit protein uS5</fullName>
    </recommendedName>
</protein>
<feature type="domain" description="S5 DRBM" evidence="10">
    <location>
        <begin position="16"/>
        <end position="79"/>
    </location>
</feature>
<dbReference type="PaxDb" id="584708-Apau_1625"/>
<comment type="similarity">
    <text evidence="1 8 9">Belongs to the universal ribosomal protein uS5 family.</text>
</comment>
<organism evidence="11 12">
    <name type="scientific">Aminomonas paucivorans DSM 12260</name>
    <dbReference type="NCBI Taxonomy" id="584708"/>
    <lineage>
        <taxon>Bacteria</taxon>
        <taxon>Thermotogati</taxon>
        <taxon>Synergistota</taxon>
        <taxon>Synergistia</taxon>
        <taxon>Synergistales</taxon>
        <taxon>Synergistaceae</taxon>
        <taxon>Aminomonas</taxon>
    </lineage>
</organism>
<evidence type="ECO:0000256" key="1">
    <source>
        <dbReference type="ARBA" id="ARBA00008945"/>
    </source>
</evidence>
<dbReference type="SUPFAM" id="SSF54768">
    <property type="entry name" value="dsRNA-binding domain-like"/>
    <property type="match status" value="1"/>
</dbReference>
<name>E3CUM8_9BACT</name>
<dbReference type="Gene3D" id="3.30.230.10">
    <property type="match status" value="1"/>
</dbReference>
<evidence type="ECO:0000256" key="6">
    <source>
        <dbReference type="ARBA" id="ARBA00035255"/>
    </source>
</evidence>
<dbReference type="PANTHER" id="PTHR48277">
    <property type="entry name" value="MITOCHONDRIAL RIBOSOMAL PROTEIN S5"/>
    <property type="match status" value="1"/>
</dbReference>
<gene>
    <name evidence="8" type="primary">rpsE</name>
    <name evidence="11" type="ORF">Apau_1625</name>
</gene>
<dbReference type="Pfam" id="PF03719">
    <property type="entry name" value="Ribosomal_S5_C"/>
    <property type="match status" value="1"/>
</dbReference>
<dbReference type="SUPFAM" id="SSF54211">
    <property type="entry name" value="Ribosomal protein S5 domain 2-like"/>
    <property type="match status" value="1"/>
</dbReference>
<keyword evidence="5 8" id="KW-0687">Ribonucleoprotein</keyword>
<dbReference type="GO" id="GO:0005737">
    <property type="term" value="C:cytoplasm"/>
    <property type="evidence" value="ECO:0007669"/>
    <property type="project" value="UniProtKB-ARBA"/>
</dbReference>
<dbReference type="InterPro" id="IPR020568">
    <property type="entry name" value="Ribosomal_Su5_D2-typ_SF"/>
</dbReference>
<dbReference type="GO" id="GO:0006412">
    <property type="term" value="P:translation"/>
    <property type="evidence" value="ECO:0007669"/>
    <property type="project" value="UniProtKB-UniRule"/>
</dbReference>
<dbReference type="FunFam" id="3.30.230.10:FF:000002">
    <property type="entry name" value="30S ribosomal protein S5"/>
    <property type="match status" value="1"/>
</dbReference>
<sequence length="174" mass="18315">MAMNARNASSTKGSDLNERVVAINRVSKVVKGGKRFKFSVLVVVGDGFGQVGVGMGKAREISEAVRKGIDHAKKGMVTLKKTGHTIPHPILGKFGAAEVLLKPAAPGTGVIAGAVVRAIMELGGVKDVLTKVIGRTSNPINVAYATFEGVKALRSPEEIHRLRGKERRPAAQDA</sequence>
<dbReference type="NCBIfam" id="TIGR01021">
    <property type="entry name" value="rpsE_bact"/>
    <property type="match status" value="1"/>
</dbReference>
<evidence type="ECO:0000259" key="10">
    <source>
        <dbReference type="PROSITE" id="PS50881"/>
    </source>
</evidence>
<dbReference type="Proteomes" id="UP000005096">
    <property type="component" value="Chromosome"/>
</dbReference>
<evidence type="ECO:0000313" key="11">
    <source>
        <dbReference type="EMBL" id="EFQ24044.1"/>
    </source>
</evidence>
<keyword evidence="12" id="KW-1185">Reference proteome</keyword>
<dbReference type="InterPro" id="IPR018192">
    <property type="entry name" value="Ribosomal_uS5_N_CS"/>
</dbReference>
<dbReference type="GO" id="GO:0019843">
    <property type="term" value="F:rRNA binding"/>
    <property type="evidence" value="ECO:0007669"/>
    <property type="project" value="UniProtKB-UniRule"/>
</dbReference>
<proteinExistence type="inferred from homology"/>
<dbReference type="InterPro" id="IPR000851">
    <property type="entry name" value="Ribosomal_uS5"/>
</dbReference>
<keyword evidence="4 8" id="KW-0689">Ribosomal protein</keyword>
<dbReference type="STRING" id="584708.Apau_1625"/>
<dbReference type="PROSITE" id="PS50881">
    <property type="entry name" value="S5_DSRBD"/>
    <property type="match status" value="1"/>
</dbReference>
<evidence type="ECO:0000256" key="4">
    <source>
        <dbReference type="ARBA" id="ARBA00022980"/>
    </source>
</evidence>
<dbReference type="HAMAP" id="MF_01307_B">
    <property type="entry name" value="Ribosomal_uS5_B"/>
    <property type="match status" value="1"/>
</dbReference>